<dbReference type="EMBL" id="AGCI01000005">
    <property type="protein sequence ID" value="EHM48175.1"/>
    <property type="molecule type" value="Genomic_DNA"/>
</dbReference>
<comment type="caution">
    <text evidence="1">The sequence shown here is derived from an EMBL/GenBank/DDBJ whole genome shotgun (WGS) entry which is preliminary data.</text>
</comment>
<proteinExistence type="predicted"/>
<evidence type="ECO:0000313" key="2">
    <source>
        <dbReference type="Proteomes" id="UP000005959"/>
    </source>
</evidence>
<accession>G9Y0X4</accession>
<protein>
    <submittedName>
        <fullName evidence="1">Uncharacterized protein</fullName>
    </submittedName>
</protein>
<organism evidence="1 2">
    <name type="scientific">Hafnia alvei ATCC 51873</name>
    <dbReference type="NCBI Taxonomy" id="1002364"/>
    <lineage>
        <taxon>Bacteria</taxon>
        <taxon>Pseudomonadati</taxon>
        <taxon>Pseudomonadota</taxon>
        <taxon>Gammaproteobacteria</taxon>
        <taxon>Enterobacterales</taxon>
        <taxon>Hafniaceae</taxon>
        <taxon>Hafnia</taxon>
    </lineage>
</organism>
<reference evidence="1 2" key="1">
    <citation type="submission" date="2011-08" db="EMBL/GenBank/DDBJ databases">
        <authorList>
            <person name="Weinstock G."/>
            <person name="Sodergren E."/>
            <person name="Clifton S."/>
            <person name="Fulton L."/>
            <person name="Fulton B."/>
            <person name="Courtney L."/>
            <person name="Fronick C."/>
            <person name="Harrison M."/>
            <person name="Strong C."/>
            <person name="Farmer C."/>
            <person name="Delahaunty K."/>
            <person name="Markovic C."/>
            <person name="Hall O."/>
            <person name="Minx P."/>
            <person name="Tomlinson C."/>
            <person name="Mitreva M."/>
            <person name="Hou S."/>
            <person name="Chen J."/>
            <person name="Wollam A."/>
            <person name="Pepin K.H."/>
            <person name="Johnson M."/>
            <person name="Bhonagiri V."/>
            <person name="Zhang X."/>
            <person name="Suruliraj S."/>
            <person name="Warren W."/>
            <person name="Chinwalla A."/>
            <person name="Mardis E.R."/>
            <person name="Wilson R.K."/>
        </authorList>
    </citation>
    <scope>NUCLEOTIDE SEQUENCE [LARGE SCALE GENOMIC DNA]</scope>
    <source>
        <strain evidence="1 2">ATCC 51873</strain>
    </source>
</reference>
<dbReference type="HOGENOM" id="CLU_3184340_0_0_6"/>
<sequence length="46" mass="5259">MMLNHIIGCDLSRFCLMVTQKNYCQTAKNCDNSLSISSEGNRKNYL</sequence>
<evidence type="ECO:0000313" key="1">
    <source>
        <dbReference type="EMBL" id="EHM48175.1"/>
    </source>
</evidence>
<name>G9Y0X4_HAFAL</name>
<dbReference type="Proteomes" id="UP000005959">
    <property type="component" value="Unassembled WGS sequence"/>
</dbReference>
<gene>
    <name evidence="1" type="ORF">HMPREF0454_00183</name>
</gene>
<dbReference type="AlphaFoldDB" id="G9Y0X4"/>